<comment type="caution">
    <text evidence="4">The sequence shown here is derived from an EMBL/GenBank/DDBJ whole genome shotgun (WGS) entry which is preliminary data.</text>
</comment>
<feature type="compositionally biased region" description="Low complexity" evidence="2">
    <location>
        <begin position="7"/>
        <end position="19"/>
    </location>
</feature>
<dbReference type="PANTHER" id="PTHR24067">
    <property type="entry name" value="UBIQUITIN-CONJUGATING ENZYME E2"/>
    <property type="match status" value="1"/>
</dbReference>
<dbReference type="PROSITE" id="PS50127">
    <property type="entry name" value="UBC_2"/>
    <property type="match status" value="1"/>
</dbReference>
<protein>
    <recommendedName>
        <fullName evidence="3">UBC core domain-containing protein</fullName>
    </recommendedName>
</protein>
<name>A0AAD9I2M0_9PEZI</name>
<reference evidence="4" key="1">
    <citation type="journal article" date="2023" name="Mol. Plant Microbe Interact.">
        <title>Elucidating the Obligate Nature and Biological Capacity of an Invasive Fungal Corn Pathogen.</title>
        <authorList>
            <person name="MacCready J.S."/>
            <person name="Roggenkamp E.M."/>
            <person name="Gdanetz K."/>
            <person name="Chilvers M.I."/>
        </authorList>
    </citation>
    <scope>NUCLEOTIDE SEQUENCE</scope>
    <source>
        <strain evidence="4">PM02</strain>
    </source>
</reference>
<evidence type="ECO:0000256" key="1">
    <source>
        <dbReference type="ARBA" id="ARBA00022786"/>
    </source>
</evidence>
<dbReference type="SUPFAM" id="SSF54495">
    <property type="entry name" value="UBC-like"/>
    <property type="match status" value="1"/>
</dbReference>
<dbReference type="AlphaFoldDB" id="A0AAD9I2M0"/>
<dbReference type="SMART" id="SM00212">
    <property type="entry name" value="UBCc"/>
    <property type="match status" value="1"/>
</dbReference>
<dbReference type="EMBL" id="JAQQPM010000003">
    <property type="protein sequence ID" value="KAK2069489.1"/>
    <property type="molecule type" value="Genomic_DNA"/>
</dbReference>
<sequence>MSPSSPPAASSSGAAPSGATTRRLMKELENLRALRPSPSDRDDDDDDDDDGIERLAPTTETSLLHWSAVIHGRGLPGGYHAGRWLLHLAVPATYPLAPPAVVFATPVVHPNVALATGEVCLDLLRVGGGADAGGAWTPAYTLRAVVRAVRMLLACPGLDSPLNVDVAALLRGGDGVGARRLVELWVGEERYEGE</sequence>
<organism evidence="4 5">
    <name type="scientific">Phyllachora maydis</name>
    <dbReference type="NCBI Taxonomy" id="1825666"/>
    <lineage>
        <taxon>Eukaryota</taxon>
        <taxon>Fungi</taxon>
        <taxon>Dikarya</taxon>
        <taxon>Ascomycota</taxon>
        <taxon>Pezizomycotina</taxon>
        <taxon>Sordariomycetes</taxon>
        <taxon>Sordariomycetidae</taxon>
        <taxon>Phyllachorales</taxon>
        <taxon>Phyllachoraceae</taxon>
        <taxon>Phyllachora</taxon>
    </lineage>
</organism>
<accession>A0AAD9I2M0</accession>
<proteinExistence type="predicted"/>
<feature type="domain" description="UBC core" evidence="3">
    <location>
        <begin position="19"/>
        <end position="191"/>
    </location>
</feature>
<keyword evidence="1" id="KW-0833">Ubl conjugation pathway</keyword>
<keyword evidence="5" id="KW-1185">Reference proteome</keyword>
<dbReference type="InterPro" id="IPR050113">
    <property type="entry name" value="Ub_conjugating_enzyme"/>
</dbReference>
<dbReference type="Pfam" id="PF00179">
    <property type="entry name" value="UQ_con"/>
    <property type="match status" value="1"/>
</dbReference>
<evidence type="ECO:0000313" key="5">
    <source>
        <dbReference type="Proteomes" id="UP001217918"/>
    </source>
</evidence>
<gene>
    <name evidence="4" type="ORF">P8C59_004068</name>
</gene>
<dbReference type="Proteomes" id="UP001217918">
    <property type="component" value="Unassembled WGS sequence"/>
</dbReference>
<evidence type="ECO:0000259" key="3">
    <source>
        <dbReference type="PROSITE" id="PS50127"/>
    </source>
</evidence>
<dbReference type="Gene3D" id="3.10.110.10">
    <property type="entry name" value="Ubiquitin Conjugating Enzyme"/>
    <property type="match status" value="1"/>
</dbReference>
<dbReference type="InterPro" id="IPR016135">
    <property type="entry name" value="UBQ-conjugating_enzyme/RWD"/>
</dbReference>
<dbReference type="InterPro" id="IPR000608">
    <property type="entry name" value="UBC"/>
</dbReference>
<feature type="region of interest" description="Disordered" evidence="2">
    <location>
        <begin position="1"/>
        <end position="56"/>
    </location>
</feature>
<evidence type="ECO:0000256" key="2">
    <source>
        <dbReference type="SAM" id="MobiDB-lite"/>
    </source>
</evidence>
<dbReference type="CDD" id="cd23812">
    <property type="entry name" value="UBCc_ScPEX4-like"/>
    <property type="match status" value="1"/>
</dbReference>
<evidence type="ECO:0000313" key="4">
    <source>
        <dbReference type="EMBL" id="KAK2069489.1"/>
    </source>
</evidence>
<feature type="compositionally biased region" description="Acidic residues" evidence="2">
    <location>
        <begin position="41"/>
        <end position="51"/>
    </location>
</feature>